<evidence type="ECO:0000256" key="10">
    <source>
        <dbReference type="ARBA" id="ARBA00022989"/>
    </source>
</evidence>
<feature type="transmembrane region" description="Helical" evidence="12">
    <location>
        <begin position="259"/>
        <end position="277"/>
    </location>
</feature>
<feature type="chain" id="PRO_5001489860" description="rhomboid protease" evidence="13">
    <location>
        <begin position="17"/>
        <end position="401"/>
    </location>
</feature>
<feature type="transmembrane region" description="Helical" evidence="12">
    <location>
        <begin position="315"/>
        <end position="336"/>
    </location>
</feature>
<organism evidence="15 16">
    <name type="scientific">Ancylostoma ceylanicum</name>
    <dbReference type="NCBI Taxonomy" id="53326"/>
    <lineage>
        <taxon>Eukaryota</taxon>
        <taxon>Metazoa</taxon>
        <taxon>Ecdysozoa</taxon>
        <taxon>Nematoda</taxon>
        <taxon>Chromadorea</taxon>
        <taxon>Rhabditida</taxon>
        <taxon>Rhabditina</taxon>
        <taxon>Rhabditomorpha</taxon>
        <taxon>Strongyloidea</taxon>
        <taxon>Ancylostomatidae</taxon>
        <taxon>Ancylostomatinae</taxon>
        <taxon>Ancylostoma</taxon>
    </lineage>
</organism>
<reference evidence="16" key="1">
    <citation type="journal article" date="2015" name="Nat. Genet.">
        <title>The genome and transcriptome of the zoonotic hookworm Ancylostoma ceylanicum identify infection-specific gene families.</title>
        <authorList>
            <person name="Schwarz E.M."/>
            <person name="Hu Y."/>
            <person name="Antoshechkin I."/>
            <person name="Miller M.M."/>
            <person name="Sternberg P.W."/>
            <person name="Aroian R.V."/>
        </authorList>
    </citation>
    <scope>NUCLEOTIDE SEQUENCE</scope>
    <source>
        <strain evidence="16">HY135</strain>
    </source>
</reference>
<dbReference type="SUPFAM" id="SSF47473">
    <property type="entry name" value="EF-hand"/>
    <property type="match status" value="1"/>
</dbReference>
<evidence type="ECO:0000313" key="16">
    <source>
        <dbReference type="Proteomes" id="UP000024635"/>
    </source>
</evidence>
<sequence length="401" mass="45874">MVPFATFFCCWTLCSAYLEKAIPRQPEGNALHLLDSHYRRLSGGVSEDHHKMYDKARHEMSCESEAECTSWIRLFRAFDVDHDGYIPTTDLKRSIRESAFSFSLSPDEIDAMMMNIDSNGDKLIDFPEFCTLMSRVKRRRLLHLMFRAAQFVVPRSKRTEPFDYLQKYKCCPPPIFMLIISIIQLAIYAYYTIESGEGVSITGPVPTKSPLIFNPYRKSEVWRFFTYMFIHIGIYHVVFNILTQLVLGIPLELVHQWRVIVVYLAGVLSGSLLVTAVDPHVFLAGASGGVYALLAAHLAELVMNWSEMEFNWIRAIVLAILIGSDAGVAVFQRYFVDRTDKVSYVSHIGGFVAGVLLGIVLLRNFRRHRWEGKLWWTALAAYTFFIVVCVVLIIAPDLLRF</sequence>
<keyword evidence="6 12" id="KW-0812">Transmembrane</keyword>
<dbReference type="PANTHER" id="PTHR45840:SF9">
    <property type="entry name" value="INACTIVE RHOMBOID-RELATED PROTEIN 2"/>
    <property type="match status" value="1"/>
</dbReference>
<dbReference type="Gene3D" id="1.10.238.10">
    <property type="entry name" value="EF-hand"/>
    <property type="match status" value="1"/>
</dbReference>
<comment type="catalytic activity">
    <reaction evidence="1">
        <text>Cleaves type-1 transmembrane domains using a catalytic dyad composed of serine and histidine that are contributed by different transmembrane domains.</text>
        <dbReference type="EC" id="3.4.21.105"/>
    </reaction>
</comment>
<keyword evidence="5" id="KW-0645">Protease</keyword>
<dbReference type="SUPFAM" id="SSF144091">
    <property type="entry name" value="Rhomboid-like"/>
    <property type="match status" value="1"/>
</dbReference>
<dbReference type="STRING" id="53326.A0A016VSB2"/>
<evidence type="ECO:0000256" key="3">
    <source>
        <dbReference type="ARBA" id="ARBA00009045"/>
    </source>
</evidence>
<keyword evidence="16" id="KW-1185">Reference proteome</keyword>
<comment type="caution">
    <text evidence="15">The sequence shown here is derived from an EMBL/GenBank/DDBJ whole genome shotgun (WGS) entry which is preliminary data.</text>
</comment>
<feature type="transmembrane region" description="Helical" evidence="12">
    <location>
        <begin position="342"/>
        <end position="362"/>
    </location>
</feature>
<evidence type="ECO:0000259" key="14">
    <source>
        <dbReference type="PROSITE" id="PS50222"/>
    </source>
</evidence>
<dbReference type="PROSITE" id="PS50222">
    <property type="entry name" value="EF_HAND_2"/>
    <property type="match status" value="2"/>
</dbReference>
<evidence type="ECO:0000256" key="5">
    <source>
        <dbReference type="ARBA" id="ARBA00022670"/>
    </source>
</evidence>
<keyword evidence="8" id="KW-0720">Serine protease</keyword>
<dbReference type="Pfam" id="PF13499">
    <property type="entry name" value="EF-hand_7"/>
    <property type="match status" value="1"/>
</dbReference>
<feature type="domain" description="EF-hand" evidence="14">
    <location>
        <begin position="66"/>
        <end position="101"/>
    </location>
</feature>
<feature type="transmembrane region" description="Helical" evidence="12">
    <location>
        <begin position="374"/>
        <end position="395"/>
    </location>
</feature>
<dbReference type="GO" id="GO:0004252">
    <property type="term" value="F:serine-type endopeptidase activity"/>
    <property type="evidence" value="ECO:0007669"/>
    <property type="project" value="InterPro"/>
</dbReference>
<dbReference type="SMART" id="SM00054">
    <property type="entry name" value="EFh"/>
    <property type="match status" value="2"/>
</dbReference>
<dbReference type="Pfam" id="PF01694">
    <property type="entry name" value="Rhomboid"/>
    <property type="match status" value="1"/>
</dbReference>
<feature type="transmembrane region" description="Helical" evidence="12">
    <location>
        <begin position="283"/>
        <end position="303"/>
    </location>
</feature>
<dbReference type="InterPro" id="IPR002048">
    <property type="entry name" value="EF_hand_dom"/>
</dbReference>
<dbReference type="OrthoDB" id="418595at2759"/>
<dbReference type="EC" id="3.4.21.105" evidence="4"/>
<keyword evidence="11 12" id="KW-0472">Membrane</keyword>
<evidence type="ECO:0000256" key="11">
    <source>
        <dbReference type="ARBA" id="ARBA00023136"/>
    </source>
</evidence>
<dbReference type="GO" id="GO:0006508">
    <property type="term" value="P:proteolysis"/>
    <property type="evidence" value="ECO:0007669"/>
    <property type="project" value="UniProtKB-KW"/>
</dbReference>
<dbReference type="InterPro" id="IPR011992">
    <property type="entry name" value="EF-hand-dom_pair"/>
</dbReference>
<dbReference type="AlphaFoldDB" id="A0A016VSB2"/>
<dbReference type="CDD" id="cd00051">
    <property type="entry name" value="EFh"/>
    <property type="match status" value="1"/>
</dbReference>
<evidence type="ECO:0000256" key="6">
    <source>
        <dbReference type="ARBA" id="ARBA00022692"/>
    </source>
</evidence>
<dbReference type="Proteomes" id="UP000024635">
    <property type="component" value="Unassembled WGS sequence"/>
</dbReference>
<dbReference type="GO" id="GO:0016020">
    <property type="term" value="C:membrane"/>
    <property type="evidence" value="ECO:0007669"/>
    <property type="project" value="UniProtKB-SubCell"/>
</dbReference>
<dbReference type="Gene3D" id="1.20.1540.10">
    <property type="entry name" value="Rhomboid-like"/>
    <property type="match status" value="1"/>
</dbReference>
<keyword evidence="10 12" id="KW-1133">Transmembrane helix</keyword>
<feature type="transmembrane region" description="Helical" evidence="12">
    <location>
        <begin position="175"/>
        <end position="193"/>
    </location>
</feature>
<protein>
    <recommendedName>
        <fullName evidence="4">rhomboid protease</fullName>
        <ecNumber evidence="4">3.4.21.105</ecNumber>
    </recommendedName>
</protein>
<proteinExistence type="inferred from homology"/>
<keyword evidence="13" id="KW-0732">Signal</keyword>
<evidence type="ECO:0000256" key="12">
    <source>
        <dbReference type="SAM" id="Phobius"/>
    </source>
</evidence>
<dbReference type="PROSITE" id="PS00018">
    <property type="entry name" value="EF_HAND_1"/>
    <property type="match status" value="1"/>
</dbReference>
<accession>A0A016VSB2</accession>
<dbReference type="EMBL" id="JARK01001341">
    <property type="protein sequence ID" value="EYC30196.1"/>
    <property type="molecule type" value="Genomic_DNA"/>
</dbReference>
<gene>
    <name evidence="15" type="primary">Acey_s0005.g2505</name>
    <name evidence="15" type="synonym">Acey-rom-2</name>
    <name evidence="15" type="ORF">Y032_0005g2505</name>
</gene>
<feature type="signal peptide" evidence="13">
    <location>
        <begin position="1"/>
        <end position="16"/>
    </location>
</feature>
<comment type="similarity">
    <text evidence="3">Belongs to the peptidase S54 family.</text>
</comment>
<evidence type="ECO:0000313" key="15">
    <source>
        <dbReference type="EMBL" id="EYC30196.1"/>
    </source>
</evidence>
<dbReference type="InterPro" id="IPR051739">
    <property type="entry name" value="Rhomboid_IM_Serine_Proteases"/>
</dbReference>
<keyword evidence="7" id="KW-0378">Hydrolase</keyword>
<dbReference type="GO" id="GO:0005509">
    <property type="term" value="F:calcium ion binding"/>
    <property type="evidence" value="ECO:0007669"/>
    <property type="project" value="InterPro"/>
</dbReference>
<evidence type="ECO:0000256" key="8">
    <source>
        <dbReference type="ARBA" id="ARBA00022825"/>
    </source>
</evidence>
<evidence type="ECO:0000256" key="7">
    <source>
        <dbReference type="ARBA" id="ARBA00022801"/>
    </source>
</evidence>
<evidence type="ECO:0000256" key="4">
    <source>
        <dbReference type="ARBA" id="ARBA00013039"/>
    </source>
</evidence>
<feature type="transmembrane region" description="Helical" evidence="12">
    <location>
        <begin position="224"/>
        <end position="247"/>
    </location>
</feature>
<evidence type="ECO:0000256" key="1">
    <source>
        <dbReference type="ARBA" id="ARBA00000156"/>
    </source>
</evidence>
<evidence type="ECO:0000256" key="2">
    <source>
        <dbReference type="ARBA" id="ARBA00004141"/>
    </source>
</evidence>
<dbReference type="InterPro" id="IPR022764">
    <property type="entry name" value="Peptidase_S54_rhomboid_dom"/>
</dbReference>
<keyword evidence="9" id="KW-0106">Calcium</keyword>
<comment type="subcellular location">
    <subcellularLocation>
        <location evidence="2">Membrane</location>
        <topology evidence="2">Multi-pass membrane protein</topology>
    </subcellularLocation>
</comment>
<dbReference type="InterPro" id="IPR035952">
    <property type="entry name" value="Rhomboid-like_sf"/>
</dbReference>
<dbReference type="InterPro" id="IPR018247">
    <property type="entry name" value="EF_Hand_1_Ca_BS"/>
</dbReference>
<feature type="domain" description="EF-hand" evidence="14">
    <location>
        <begin position="104"/>
        <end position="139"/>
    </location>
</feature>
<dbReference type="PANTHER" id="PTHR45840">
    <property type="entry name" value="RHOMBOID-RELATED PROTEIN"/>
    <property type="match status" value="1"/>
</dbReference>
<dbReference type="FunFam" id="1.20.1540.10:FF:000007">
    <property type="entry name" value="Rhomboid like 2"/>
    <property type="match status" value="1"/>
</dbReference>
<evidence type="ECO:0000256" key="9">
    <source>
        <dbReference type="ARBA" id="ARBA00022837"/>
    </source>
</evidence>
<evidence type="ECO:0000256" key="13">
    <source>
        <dbReference type="SAM" id="SignalP"/>
    </source>
</evidence>
<name>A0A016VSB2_9BILA</name>